<gene>
    <name evidence="2" type="ORF">NDU88_004778</name>
</gene>
<sequence>MYDTNRQGGNNSNHSGGRQQPGESQSSAHHSKTLQTAMFCGAVPTPTKAWREQSTEVKGLTIGDTGKNHTAMEPELQVFPMIFYVMLHLEHQRKR</sequence>
<comment type="caution">
    <text evidence="2">The sequence shown here is derived from an EMBL/GenBank/DDBJ whole genome shotgun (WGS) entry which is preliminary data.</text>
</comment>
<protein>
    <submittedName>
        <fullName evidence="2">Uncharacterized protein</fullName>
    </submittedName>
</protein>
<feature type="region of interest" description="Disordered" evidence="1">
    <location>
        <begin position="1"/>
        <end position="68"/>
    </location>
</feature>
<proteinExistence type="predicted"/>
<keyword evidence="3" id="KW-1185">Reference proteome</keyword>
<reference evidence="2" key="1">
    <citation type="journal article" date="2022" name="bioRxiv">
        <title>Sequencing and chromosome-scale assembly of the giantPleurodeles waltlgenome.</title>
        <authorList>
            <person name="Brown T."/>
            <person name="Elewa A."/>
            <person name="Iarovenko S."/>
            <person name="Subramanian E."/>
            <person name="Araus A.J."/>
            <person name="Petzold A."/>
            <person name="Susuki M."/>
            <person name="Suzuki K.-i.T."/>
            <person name="Hayashi T."/>
            <person name="Toyoda A."/>
            <person name="Oliveira C."/>
            <person name="Osipova E."/>
            <person name="Leigh N.D."/>
            <person name="Simon A."/>
            <person name="Yun M.H."/>
        </authorList>
    </citation>
    <scope>NUCLEOTIDE SEQUENCE</scope>
    <source>
        <strain evidence="2">20211129_DDA</strain>
        <tissue evidence="2">Liver</tissue>
    </source>
</reference>
<evidence type="ECO:0000313" key="3">
    <source>
        <dbReference type="Proteomes" id="UP001066276"/>
    </source>
</evidence>
<name>A0AAV7WVR5_PLEWA</name>
<feature type="compositionally biased region" description="Polar residues" evidence="1">
    <location>
        <begin position="1"/>
        <end position="36"/>
    </location>
</feature>
<dbReference type="Proteomes" id="UP001066276">
    <property type="component" value="Chromosome 1_1"/>
</dbReference>
<organism evidence="2 3">
    <name type="scientific">Pleurodeles waltl</name>
    <name type="common">Iberian ribbed newt</name>
    <dbReference type="NCBI Taxonomy" id="8319"/>
    <lineage>
        <taxon>Eukaryota</taxon>
        <taxon>Metazoa</taxon>
        <taxon>Chordata</taxon>
        <taxon>Craniata</taxon>
        <taxon>Vertebrata</taxon>
        <taxon>Euteleostomi</taxon>
        <taxon>Amphibia</taxon>
        <taxon>Batrachia</taxon>
        <taxon>Caudata</taxon>
        <taxon>Salamandroidea</taxon>
        <taxon>Salamandridae</taxon>
        <taxon>Pleurodelinae</taxon>
        <taxon>Pleurodeles</taxon>
    </lineage>
</organism>
<accession>A0AAV7WVR5</accession>
<evidence type="ECO:0000313" key="2">
    <source>
        <dbReference type="EMBL" id="KAJ1217183.1"/>
    </source>
</evidence>
<evidence type="ECO:0000256" key="1">
    <source>
        <dbReference type="SAM" id="MobiDB-lite"/>
    </source>
</evidence>
<dbReference type="EMBL" id="JANPWB010000001">
    <property type="protein sequence ID" value="KAJ1217183.1"/>
    <property type="molecule type" value="Genomic_DNA"/>
</dbReference>
<dbReference type="AlphaFoldDB" id="A0AAV7WVR5"/>